<dbReference type="AlphaFoldDB" id="A0A1G8EVB6"/>
<dbReference type="Pfam" id="PF01022">
    <property type="entry name" value="HTH_5"/>
    <property type="match status" value="1"/>
</dbReference>
<evidence type="ECO:0000313" key="6">
    <source>
        <dbReference type="EMBL" id="SDH73862.1"/>
    </source>
</evidence>
<dbReference type="InterPro" id="IPR001845">
    <property type="entry name" value="HTH_ArsR_DNA-bd_dom"/>
</dbReference>
<dbReference type="PANTHER" id="PTHR43132:SF2">
    <property type="entry name" value="ARSENICAL RESISTANCE OPERON REPRESSOR ARSR-RELATED"/>
    <property type="match status" value="1"/>
</dbReference>
<dbReference type="Pfam" id="PF00581">
    <property type="entry name" value="Rhodanese"/>
    <property type="match status" value="1"/>
</dbReference>
<dbReference type="PRINTS" id="PR00778">
    <property type="entry name" value="HTHARSR"/>
</dbReference>
<dbReference type="GO" id="GO:0003677">
    <property type="term" value="F:DNA binding"/>
    <property type="evidence" value="ECO:0007669"/>
    <property type="project" value="UniProtKB-KW"/>
</dbReference>
<keyword evidence="3" id="KW-0804">Transcription</keyword>
<dbReference type="RefSeq" id="WP_091937546.1">
    <property type="nucleotide sequence ID" value="NZ_FNCY01000008.1"/>
</dbReference>
<dbReference type="InterPro" id="IPR001763">
    <property type="entry name" value="Rhodanese-like_dom"/>
</dbReference>
<evidence type="ECO:0000256" key="2">
    <source>
        <dbReference type="ARBA" id="ARBA00023125"/>
    </source>
</evidence>
<protein>
    <submittedName>
        <fullName evidence="6">Transcriptional regulator, ArsR family</fullName>
    </submittedName>
</protein>
<sequence length="224" mass="25146">MKTRLLKDALYEQVARIGKAVSSPKRLEMLELLAQGEKTVEALTEELSIDVKLTSAHLRTLKEARLVVPRRDGRYIYYRLAGKDVANLWVNLREVAEEHLVELKLALRQISESPSQLVAVSRAALLEQVISGDVVVIDVRPQSEYDEAHLPFARSMPLVELEKRLSELPTDKEIVAYCRGPFCLLSDEAVALLSARGYRIRKISDGVSEWQAAGLPVEHNSCET</sequence>
<dbReference type="Gene3D" id="3.40.250.10">
    <property type="entry name" value="Rhodanese-like domain"/>
    <property type="match status" value="1"/>
</dbReference>
<dbReference type="InterPro" id="IPR036390">
    <property type="entry name" value="WH_DNA-bd_sf"/>
</dbReference>
<dbReference type="GO" id="GO:0003700">
    <property type="term" value="F:DNA-binding transcription factor activity"/>
    <property type="evidence" value="ECO:0007669"/>
    <property type="project" value="InterPro"/>
</dbReference>
<dbReference type="PROSITE" id="PS50206">
    <property type="entry name" value="RHODANESE_3"/>
    <property type="match status" value="1"/>
</dbReference>
<evidence type="ECO:0000313" key="7">
    <source>
        <dbReference type="Proteomes" id="UP000198607"/>
    </source>
</evidence>
<feature type="domain" description="Rhodanese" evidence="4">
    <location>
        <begin position="130"/>
        <end position="219"/>
    </location>
</feature>
<gene>
    <name evidence="6" type="ORF">SAMN05660652_02204</name>
</gene>
<dbReference type="CDD" id="cd00090">
    <property type="entry name" value="HTH_ARSR"/>
    <property type="match status" value="1"/>
</dbReference>
<reference evidence="6 7" key="1">
    <citation type="submission" date="2016-10" db="EMBL/GenBank/DDBJ databases">
        <authorList>
            <person name="de Groot N.N."/>
        </authorList>
    </citation>
    <scope>NUCLEOTIDE SEQUENCE [LARGE SCALE GENOMIC DNA]</scope>
    <source>
        <strain evidence="6 7">DSM 5885</strain>
    </source>
</reference>
<dbReference type="Proteomes" id="UP000198607">
    <property type="component" value="Unassembled WGS sequence"/>
</dbReference>
<dbReference type="STRING" id="83767.SAMN05660652_02204"/>
<dbReference type="SMART" id="SM00450">
    <property type="entry name" value="RHOD"/>
    <property type="match status" value="1"/>
</dbReference>
<organism evidence="6 7">
    <name type="scientific">Propionivibrio dicarboxylicus</name>
    <dbReference type="NCBI Taxonomy" id="83767"/>
    <lineage>
        <taxon>Bacteria</taxon>
        <taxon>Pseudomonadati</taxon>
        <taxon>Pseudomonadota</taxon>
        <taxon>Betaproteobacteria</taxon>
        <taxon>Rhodocyclales</taxon>
        <taxon>Rhodocyclaceae</taxon>
        <taxon>Propionivibrio</taxon>
    </lineage>
</organism>
<dbReference type="InterPro" id="IPR011991">
    <property type="entry name" value="ArsR-like_HTH"/>
</dbReference>
<dbReference type="CDD" id="cd00158">
    <property type="entry name" value="RHOD"/>
    <property type="match status" value="1"/>
</dbReference>
<proteinExistence type="predicted"/>
<dbReference type="OrthoDB" id="1445766at2"/>
<dbReference type="PANTHER" id="PTHR43132">
    <property type="entry name" value="ARSENICAL RESISTANCE OPERON REPRESSOR ARSR-RELATED"/>
    <property type="match status" value="1"/>
</dbReference>
<accession>A0A1G8EVB6</accession>
<dbReference type="InterPro" id="IPR051011">
    <property type="entry name" value="Metal_resp_trans_reg"/>
</dbReference>
<evidence type="ECO:0000256" key="1">
    <source>
        <dbReference type="ARBA" id="ARBA00023015"/>
    </source>
</evidence>
<dbReference type="Gene3D" id="1.10.10.10">
    <property type="entry name" value="Winged helix-like DNA-binding domain superfamily/Winged helix DNA-binding domain"/>
    <property type="match status" value="1"/>
</dbReference>
<dbReference type="SUPFAM" id="SSF46785">
    <property type="entry name" value="Winged helix' DNA-binding domain"/>
    <property type="match status" value="1"/>
</dbReference>
<evidence type="ECO:0000256" key="3">
    <source>
        <dbReference type="ARBA" id="ARBA00023163"/>
    </source>
</evidence>
<dbReference type="InterPro" id="IPR036388">
    <property type="entry name" value="WH-like_DNA-bd_sf"/>
</dbReference>
<keyword evidence="1" id="KW-0805">Transcription regulation</keyword>
<evidence type="ECO:0000259" key="5">
    <source>
        <dbReference type="PROSITE" id="PS50987"/>
    </source>
</evidence>
<dbReference type="PROSITE" id="PS50987">
    <property type="entry name" value="HTH_ARSR_2"/>
    <property type="match status" value="1"/>
</dbReference>
<dbReference type="SMART" id="SM00418">
    <property type="entry name" value="HTH_ARSR"/>
    <property type="match status" value="1"/>
</dbReference>
<dbReference type="NCBIfam" id="NF033788">
    <property type="entry name" value="HTH_metalloreg"/>
    <property type="match status" value="1"/>
</dbReference>
<name>A0A1G8EVB6_9RHOO</name>
<dbReference type="SUPFAM" id="SSF52821">
    <property type="entry name" value="Rhodanese/Cell cycle control phosphatase"/>
    <property type="match status" value="1"/>
</dbReference>
<dbReference type="EMBL" id="FNCY01000008">
    <property type="protein sequence ID" value="SDH73862.1"/>
    <property type="molecule type" value="Genomic_DNA"/>
</dbReference>
<dbReference type="InterPro" id="IPR036873">
    <property type="entry name" value="Rhodanese-like_dom_sf"/>
</dbReference>
<keyword evidence="7" id="KW-1185">Reference proteome</keyword>
<keyword evidence="2" id="KW-0238">DNA-binding</keyword>
<evidence type="ECO:0000259" key="4">
    <source>
        <dbReference type="PROSITE" id="PS50206"/>
    </source>
</evidence>
<feature type="domain" description="HTH arsR-type" evidence="5">
    <location>
        <begin position="6"/>
        <end position="100"/>
    </location>
</feature>